<dbReference type="PANTHER" id="PTHR30537">
    <property type="entry name" value="HTH-TYPE TRANSCRIPTIONAL REGULATOR"/>
    <property type="match status" value="1"/>
</dbReference>
<keyword evidence="4" id="KW-0804">Transcription</keyword>
<comment type="caution">
    <text evidence="6">The sequence shown here is derived from an EMBL/GenBank/DDBJ whole genome shotgun (WGS) entry which is preliminary data.</text>
</comment>
<dbReference type="Pfam" id="PF00126">
    <property type="entry name" value="HTH_1"/>
    <property type="match status" value="1"/>
</dbReference>
<reference evidence="7" key="1">
    <citation type="journal article" date="2019" name="Int. J. Syst. Evol. Microbiol.">
        <title>The Global Catalogue of Microorganisms (GCM) 10K type strain sequencing project: providing services to taxonomists for standard genome sequencing and annotation.</title>
        <authorList>
            <consortium name="The Broad Institute Genomics Platform"/>
            <consortium name="The Broad Institute Genome Sequencing Center for Infectious Disease"/>
            <person name="Wu L."/>
            <person name="Ma J."/>
        </authorList>
    </citation>
    <scope>NUCLEOTIDE SEQUENCE [LARGE SCALE GENOMIC DNA]</scope>
    <source>
        <strain evidence="7">KCTC 52640</strain>
    </source>
</reference>
<proteinExistence type="inferred from homology"/>
<dbReference type="SUPFAM" id="SSF53850">
    <property type="entry name" value="Periplasmic binding protein-like II"/>
    <property type="match status" value="1"/>
</dbReference>
<evidence type="ECO:0000313" key="6">
    <source>
        <dbReference type="EMBL" id="MFC3103971.1"/>
    </source>
</evidence>
<dbReference type="PANTHER" id="PTHR30537:SF72">
    <property type="entry name" value="LYSR FAMILY TRANSCRIPTIONAL REGULATOR"/>
    <property type="match status" value="1"/>
</dbReference>
<dbReference type="InterPro" id="IPR036388">
    <property type="entry name" value="WH-like_DNA-bd_sf"/>
</dbReference>
<organism evidence="6 7">
    <name type="scientific">Salinisphaera aquimarina</name>
    <dbReference type="NCBI Taxonomy" id="2094031"/>
    <lineage>
        <taxon>Bacteria</taxon>
        <taxon>Pseudomonadati</taxon>
        <taxon>Pseudomonadota</taxon>
        <taxon>Gammaproteobacteria</taxon>
        <taxon>Salinisphaerales</taxon>
        <taxon>Salinisphaeraceae</taxon>
        <taxon>Salinisphaera</taxon>
    </lineage>
</organism>
<evidence type="ECO:0000256" key="2">
    <source>
        <dbReference type="ARBA" id="ARBA00023015"/>
    </source>
</evidence>
<dbReference type="InterPro" id="IPR000847">
    <property type="entry name" value="LysR_HTH_N"/>
</dbReference>
<dbReference type="Pfam" id="PF03466">
    <property type="entry name" value="LysR_substrate"/>
    <property type="match status" value="1"/>
</dbReference>
<feature type="domain" description="HTH lysR-type" evidence="5">
    <location>
        <begin position="1"/>
        <end position="59"/>
    </location>
</feature>
<dbReference type="Gene3D" id="1.10.10.10">
    <property type="entry name" value="Winged helix-like DNA-binding domain superfamily/Winged helix DNA-binding domain"/>
    <property type="match status" value="1"/>
</dbReference>
<dbReference type="Gene3D" id="3.40.190.290">
    <property type="match status" value="1"/>
</dbReference>
<dbReference type="PROSITE" id="PS50931">
    <property type="entry name" value="HTH_LYSR"/>
    <property type="match status" value="1"/>
</dbReference>
<sequence>MDRFAALGAFVRVAETRSFTRAAEQLGLSRARVSAIVQELENHLGARLLHRTTRQVRLTPDGDALLERSRDLLDDLDELESLFDPGSELAGRLRVDVGHAMARQLLIPRLPDFLAVHPRLSIELSCSDGPADLVREGLDCVVRVGELGDSDLIARHLGVMALANCASPTYLARHGHPQTPADLPGSHQVVHYVPHLGTRPPPFVYREGGEDHDLELPGVISVNSTQAYTQACLAGLGLIQVPRLGVQALLDSGELIEVLADYRPAGMPVSLLYPHRRNLSRRVRVFMDWLSAEIDAHYRLE</sequence>
<dbReference type="InterPro" id="IPR036390">
    <property type="entry name" value="WH_DNA-bd_sf"/>
</dbReference>
<accession>A0ABV7EPY8</accession>
<evidence type="ECO:0000256" key="4">
    <source>
        <dbReference type="ARBA" id="ARBA00023163"/>
    </source>
</evidence>
<evidence type="ECO:0000313" key="7">
    <source>
        <dbReference type="Proteomes" id="UP001595462"/>
    </source>
</evidence>
<protein>
    <submittedName>
        <fullName evidence="6">LysR family transcriptional regulator</fullName>
    </submittedName>
</protein>
<dbReference type="InterPro" id="IPR005119">
    <property type="entry name" value="LysR_subst-bd"/>
</dbReference>
<dbReference type="RefSeq" id="WP_380688507.1">
    <property type="nucleotide sequence ID" value="NZ_JBHRSS010000003.1"/>
</dbReference>
<dbReference type="InterPro" id="IPR058163">
    <property type="entry name" value="LysR-type_TF_proteobact-type"/>
</dbReference>
<dbReference type="EMBL" id="JBHRSS010000003">
    <property type="protein sequence ID" value="MFC3103971.1"/>
    <property type="molecule type" value="Genomic_DNA"/>
</dbReference>
<comment type="similarity">
    <text evidence="1">Belongs to the LysR transcriptional regulatory family.</text>
</comment>
<dbReference type="PRINTS" id="PR00039">
    <property type="entry name" value="HTHLYSR"/>
</dbReference>
<dbReference type="Proteomes" id="UP001595462">
    <property type="component" value="Unassembled WGS sequence"/>
</dbReference>
<evidence type="ECO:0000256" key="3">
    <source>
        <dbReference type="ARBA" id="ARBA00023125"/>
    </source>
</evidence>
<keyword evidence="7" id="KW-1185">Reference proteome</keyword>
<dbReference type="SUPFAM" id="SSF46785">
    <property type="entry name" value="Winged helix' DNA-binding domain"/>
    <property type="match status" value="1"/>
</dbReference>
<name>A0ABV7EPY8_9GAMM</name>
<keyword evidence="3" id="KW-0238">DNA-binding</keyword>
<keyword evidence="2" id="KW-0805">Transcription regulation</keyword>
<evidence type="ECO:0000259" key="5">
    <source>
        <dbReference type="PROSITE" id="PS50931"/>
    </source>
</evidence>
<gene>
    <name evidence="6" type="ORF">ACFOSU_08705</name>
</gene>
<evidence type="ECO:0000256" key="1">
    <source>
        <dbReference type="ARBA" id="ARBA00009437"/>
    </source>
</evidence>
<dbReference type="CDD" id="cd08472">
    <property type="entry name" value="PBP2_CrgA_like_3"/>
    <property type="match status" value="1"/>
</dbReference>